<evidence type="ECO:0000259" key="1">
    <source>
        <dbReference type="SMART" id="SM00943"/>
    </source>
</evidence>
<evidence type="ECO:0000313" key="2">
    <source>
        <dbReference type="EMBL" id="OGD70698.1"/>
    </source>
</evidence>
<dbReference type="CDD" id="cd04859">
    <property type="entry name" value="Prim_Pol"/>
    <property type="match status" value="1"/>
</dbReference>
<dbReference type="SUPFAM" id="SSF56747">
    <property type="entry name" value="Prim-pol domain"/>
    <property type="match status" value="1"/>
</dbReference>
<feature type="domain" description="DNA primase/polymerase bifunctional N-terminal" evidence="1">
    <location>
        <begin position="25"/>
        <end position="188"/>
    </location>
</feature>
<name>A0A1F5ETH1_9BACT</name>
<comment type="caution">
    <text evidence="2">The sequence shown here is derived from an EMBL/GenBank/DDBJ whole genome shotgun (WGS) entry which is preliminary data.</text>
</comment>
<evidence type="ECO:0000313" key="3">
    <source>
        <dbReference type="Proteomes" id="UP000177390"/>
    </source>
</evidence>
<organism evidence="2 3">
    <name type="scientific">Candidatus Collierbacteria bacterium RIFCSPHIGHO2_02_FULL_49_10</name>
    <dbReference type="NCBI Taxonomy" id="1817723"/>
    <lineage>
        <taxon>Bacteria</taxon>
        <taxon>Candidatus Collieribacteriota</taxon>
    </lineage>
</organism>
<dbReference type="InterPro" id="IPR015330">
    <property type="entry name" value="DNA_primase/pol_bifunc_N"/>
</dbReference>
<sequence length="225" mass="25443">MQVLEAAPFSQNGSLQRPLSALEAALLYAKEGWCVFPILGPEYTYLRKKGRIEKYPFFGTYQKATTNEKIIRRWFLKHPLANVGIRTGQCSNLFVLDIDGPHGYICTPEPLMILPKTRCALTGKGRHLFFRLPPGVIIHTSIALLDRQLDVFGEEEGFVTAPPSRHNSGKLYTWQNFDVPVAMASVELCNFLATMPEIQIKVNYRRTVHLFVNTAIRHTLALIGK</sequence>
<dbReference type="AlphaFoldDB" id="A0A1F5ETH1"/>
<dbReference type="EMBL" id="MFAH01000047">
    <property type="protein sequence ID" value="OGD70698.1"/>
    <property type="molecule type" value="Genomic_DNA"/>
</dbReference>
<dbReference type="Pfam" id="PF09250">
    <property type="entry name" value="Prim-Pol"/>
    <property type="match status" value="1"/>
</dbReference>
<dbReference type="Proteomes" id="UP000177390">
    <property type="component" value="Unassembled WGS sequence"/>
</dbReference>
<reference evidence="2 3" key="1">
    <citation type="journal article" date="2016" name="Nat. Commun.">
        <title>Thousands of microbial genomes shed light on interconnected biogeochemical processes in an aquifer system.</title>
        <authorList>
            <person name="Anantharaman K."/>
            <person name="Brown C.T."/>
            <person name="Hug L.A."/>
            <person name="Sharon I."/>
            <person name="Castelle C.J."/>
            <person name="Probst A.J."/>
            <person name="Thomas B.C."/>
            <person name="Singh A."/>
            <person name="Wilkins M.J."/>
            <person name="Karaoz U."/>
            <person name="Brodie E.L."/>
            <person name="Williams K.H."/>
            <person name="Hubbard S.S."/>
            <person name="Banfield J.F."/>
        </authorList>
    </citation>
    <scope>NUCLEOTIDE SEQUENCE [LARGE SCALE GENOMIC DNA]</scope>
</reference>
<dbReference type="SMART" id="SM00943">
    <property type="entry name" value="Prim-Pol"/>
    <property type="match status" value="1"/>
</dbReference>
<accession>A0A1F5ETH1</accession>
<protein>
    <recommendedName>
        <fullName evidence="1">DNA primase/polymerase bifunctional N-terminal domain-containing protein</fullName>
    </recommendedName>
</protein>
<gene>
    <name evidence="2" type="ORF">A3D09_00545</name>
</gene>
<proteinExistence type="predicted"/>